<dbReference type="Proteomes" id="UP000254925">
    <property type="component" value="Unassembled WGS sequence"/>
</dbReference>
<dbReference type="EMBL" id="QQBB01000005">
    <property type="protein sequence ID" value="RDI58862.1"/>
    <property type="molecule type" value="Genomic_DNA"/>
</dbReference>
<dbReference type="RefSeq" id="WP_170151520.1">
    <property type="nucleotide sequence ID" value="NZ_QQBB01000005.1"/>
</dbReference>
<feature type="compositionally biased region" description="Low complexity" evidence="1">
    <location>
        <begin position="28"/>
        <end position="37"/>
    </location>
</feature>
<evidence type="ECO:0000256" key="1">
    <source>
        <dbReference type="SAM" id="MobiDB-lite"/>
    </source>
</evidence>
<gene>
    <name evidence="3" type="ORF">DES45_105387</name>
</gene>
<feature type="signal peptide" evidence="2">
    <location>
        <begin position="1"/>
        <end position="19"/>
    </location>
</feature>
<evidence type="ECO:0000313" key="3">
    <source>
        <dbReference type="EMBL" id="RDI58862.1"/>
    </source>
</evidence>
<sequence length="53" mass="5541">MLRALSLAILMVAAGPGVAADAPDATVIAQQQQQTPPQAAPRRDCEKRQEGIS</sequence>
<accession>A0A370HJV9</accession>
<evidence type="ECO:0000256" key="2">
    <source>
        <dbReference type="SAM" id="SignalP"/>
    </source>
</evidence>
<reference evidence="3 4" key="1">
    <citation type="submission" date="2018-07" db="EMBL/GenBank/DDBJ databases">
        <title>Genomic Encyclopedia of Type Strains, Phase IV (KMG-IV): sequencing the most valuable type-strain genomes for metagenomic binning, comparative biology and taxonomic classification.</title>
        <authorList>
            <person name="Goeker M."/>
        </authorList>
    </citation>
    <scope>NUCLEOTIDE SEQUENCE [LARGE SCALE GENOMIC DNA]</scope>
    <source>
        <strain evidence="3 4">DSM 14364</strain>
    </source>
</reference>
<feature type="compositionally biased region" description="Basic and acidic residues" evidence="1">
    <location>
        <begin position="41"/>
        <end position="53"/>
    </location>
</feature>
<feature type="region of interest" description="Disordered" evidence="1">
    <location>
        <begin position="28"/>
        <end position="53"/>
    </location>
</feature>
<evidence type="ECO:0000313" key="4">
    <source>
        <dbReference type="Proteomes" id="UP000254925"/>
    </source>
</evidence>
<feature type="chain" id="PRO_5016588530" evidence="2">
    <location>
        <begin position="20"/>
        <end position="53"/>
    </location>
</feature>
<dbReference type="AlphaFoldDB" id="A0A370HJV9"/>
<organism evidence="3 4">
    <name type="scientific">Microvirga subterranea</name>
    <dbReference type="NCBI Taxonomy" id="186651"/>
    <lineage>
        <taxon>Bacteria</taxon>
        <taxon>Pseudomonadati</taxon>
        <taxon>Pseudomonadota</taxon>
        <taxon>Alphaproteobacteria</taxon>
        <taxon>Hyphomicrobiales</taxon>
        <taxon>Methylobacteriaceae</taxon>
        <taxon>Microvirga</taxon>
    </lineage>
</organism>
<proteinExistence type="predicted"/>
<name>A0A370HJV9_9HYPH</name>
<keyword evidence="4" id="KW-1185">Reference proteome</keyword>
<comment type="caution">
    <text evidence="3">The sequence shown here is derived from an EMBL/GenBank/DDBJ whole genome shotgun (WGS) entry which is preliminary data.</text>
</comment>
<keyword evidence="2" id="KW-0732">Signal</keyword>
<protein>
    <submittedName>
        <fullName evidence="3">Uncharacterized protein</fullName>
    </submittedName>
</protein>